<reference evidence="2 3" key="1">
    <citation type="submission" date="2014-06" db="EMBL/GenBank/DDBJ databases">
        <title>Whole Genome Sequences of Three Symbiotic Endozoicomonas Bacteria.</title>
        <authorList>
            <person name="Neave M.J."/>
            <person name="Apprill A."/>
            <person name="Voolstra C.R."/>
        </authorList>
    </citation>
    <scope>NUCLEOTIDE SEQUENCE [LARGE SCALE GENOMIC DNA]</scope>
    <source>
        <strain evidence="2 3">DSM 22380</strain>
    </source>
</reference>
<evidence type="ECO:0000313" key="2">
    <source>
        <dbReference type="EMBL" id="KEI69573.1"/>
    </source>
</evidence>
<dbReference type="InterPro" id="IPR023606">
    <property type="entry name" value="CoA-Trfase_III_dom_1_sf"/>
</dbReference>
<evidence type="ECO:0000313" key="3">
    <source>
        <dbReference type="Proteomes" id="UP000027997"/>
    </source>
</evidence>
<organism evidence="2 3">
    <name type="scientific">Endozoicomonas elysicola</name>
    <dbReference type="NCBI Taxonomy" id="305900"/>
    <lineage>
        <taxon>Bacteria</taxon>
        <taxon>Pseudomonadati</taxon>
        <taxon>Pseudomonadota</taxon>
        <taxon>Gammaproteobacteria</taxon>
        <taxon>Oceanospirillales</taxon>
        <taxon>Endozoicomonadaceae</taxon>
        <taxon>Endozoicomonas</taxon>
    </lineage>
</organism>
<accession>A0A081K5Z7</accession>
<dbReference type="InterPro" id="IPR003673">
    <property type="entry name" value="CoA-Trfase_fam_III"/>
</dbReference>
<dbReference type="Pfam" id="PF02515">
    <property type="entry name" value="CoA_transf_3"/>
    <property type="match status" value="1"/>
</dbReference>
<sequence>MSNKVSTPEFGPLHGVRVVFSALEIAGPFPAQMMAEWGAEVIWIEHTKYPDTIRVMKNYRELARRNLHSLSIDIFSEEGKKAFLKLMETTDIFIESSKGPAFKRRGMTDELLWEHNKSLVIVHLSGYGQYGEDQYINLPSYDHIAQAFSGYLVQNGDGDQPVPAFPYSGDYISGFMVLSSALAALHNAKRTGEGESVDVAMYEALLRVSHYYMIDYFNNGTLYPRTTKGKDPTQVGCGVYRCNDGCITMSWVGGPQIRRLLEVLDHTHILGTDEFPEGIPGIRADSSQGQILEDKLDAFFGEKTIDETLELLESMTIAATRVLTIPELESHPQYIARENIVEWDTLSGGKCKGSNIVPKFTKNPGQIWRSTPSRGMDTASILSDLGYSDQEIHALAEVGAVKLAD</sequence>
<proteinExistence type="predicted"/>
<protein>
    <submittedName>
        <fullName evidence="2">Crotonobetainyl-CoA:carnitine CoA-transferase</fullName>
    </submittedName>
</protein>
<dbReference type="AlphaFoldDB" id="A0A081K5Z7"/>
<dbReference type="Proteomes" id="UP000027997">
    <property type="component" value="Unassembled WGS sequence"/>
</dbReference>
<keyword evidence="3" id="KW-1185">Reference proteome</keyword>
<dbReference type="SUPFAM" id="SSF89796">
    <property type="entry name" value="CoA-transferase family III (CaiB/BaiF)"/>
    <property type="match status" value="1"/>
</dbReference>
<dbReference type="GO" id="GO:0016740">
    <property type="term" value="F:transferase activity"/>
    <property type="evidence" value="ECO:0007669"/>
    <property type="project" value="UniProtKB-KW"/>
</dbReference>
<dbReference type="InterPro" id="IPR044855">
    <property type="entry name" value="CoA-Trfase_III_dom3_sf"/>
</dbReference>
<dbReference type="InterPro" id="IPR050509">
    <property type="entry name" value="CoA-transferase_III"/>
</dbReference>
<dbReference type="Gene3D" id="3.30.1540.10">
    <property type="entry name" value="formyl-coa transferase, domain 3"/>
    <property type="match status" value="1"/>
</dbReference>
<keyword evidence="1 2" id="KW-0808">Transferase</keyword>
<dbReference type="RefSeq" id="WP_034843901.1">
    <property type="nucleotide sequence ID" value="NZ_JOJP01000001.1"/>
</dbReference>
<dbReference type="STRING" id="305900.GV64_01400"/>
<dbReference type="NCBIfam" id="NF002914">
    <property type="entry name" value="PRK03525.1"/>
    <property type="match status" value="1"/>
</dbReference>
<dbReference type="PANTHER" id="PTHR48228">
    <property type="entry name" value="SUCCINYL-COA--D-CITRAMALATE COA-TRANSFERASE"/>
    <property type="match status" value="1"/>
</dbReference>
<dbReference type="eggNOG" id="COG1804">
    <property type="taxonomic scope" value="Bacteria"/>
</dbReference>
<dbReference type="PANTHER" id="PTHR48228:SF6">
    <property type="entry name" value="L-CARNITINE COA-TRANSFERASE"/>
    <property type="match status" value="1"/>
</dbReference>
<gene>
    <name evidence="2" type="ORF">GV64_01400</name>
</gene>
<dbReference type="Gene3D" id="3.40.50.10540">
    <property type="entry name" value="Crotonobetainyl-coa:carnitine coa-transferase, domain 1"/>
    <property type="match status" value="1"/>
</dbReference>
<name>A0A081K5Z7_9GAMM</name>
<dbReference type="EMBL" id="JOJP01000001">
    <property type="protein sequence ID" value="KEI69573.1"/>
    <property type="molecule type" value="Genomic_DNA"/>
</dbReference>
<comment type="caution">
    <text evidence="2">The sequence shown here is derived from an EMBL/GenBank/DDBJ whole genome shotgun (WGS) entry which is preliminary data.</text>
</comment>
<evidence type="ECO:0000256" key="1">
    <source>
        <dbReference type="ARBA" id="ARBA00022679"/>
    </source>
</evidence>